<dbReference type="InterPro" id="IPR003593">
    <property type="entry name" value="AAA+_ATPase"/>
</dbReference>
<dbReference type="CDD" id="cd03215">
    <property type="entry name" value="ABC_Carb_Monos_II"/>
    <property type="match status" value="1"/>
</dbReference>
<protein>
    <submittedName>
        <fullName evidence="6">ABC-type sugar transport system ATPase subunit</fullName>
    </submittedName>
</protein>
<evidence type="ECO:0000256" key="4">
    <source>
        <dbReference type="ARBA" id="ARBA00022840"/>
    </source>
</evidence>
<comment type="caution">
    <text evidence="6">The sequence shown here is derived from an EMBL/GenBank/DDBJ whole genome shotgun (WGS) entry which is preliminary data.</text>
</comment>
<feature type="domain" description="ABC transporter" evidence="5">
    <location>
        <begin position="265"/>
        <end position="506"/>
    </location>
</feature>
<dbReference type="PROSITE" id="PS00211">
    <property type="entry name" value="ABC_TRANSPORTER_1"/>
    <property type="match status" value="1"/>
</dbReference>
<dbReference type="InterPro" id="IPR003439">
    <property type="entry name" value="ABC_transporter-like_ATP-bd"/>
</dbReference>
<proteinExistence type="predicted"/>
<dbReference type="AlphaFoldDB" id="A0A931DHS6"/>
<keyword evidence="3" id="KW-0547">Nucleotide-binding</keyword>
<dbReference type="InterPro" id="IPR027417">
    <property type="entry name" value="P-loop_NTPase"/>
</dbReference>
<keyword evidence="4" id="KW-0067">ATP-binding</keyword>
<dbReference type="Proteomes" id="UP000614047">
    <property type="component" value="Unassembled WGS sequence"/>
</dbReference>
<dbReference type="SUPFAM" id="SSF52540">
    <property type="entry name" value="P-loop containing nucleoside triphosphate hydrolases"/>
    <property type="match status" value="2"/>
</dbReference>
<dbReference type="EMBL" id="JADOUA010000001">
    <property type="protein sequence ID" value="MBG6089557.1"/>
    <property type="molecule type" value="Genomic_DNA"/>
</dbReference>
<evidence type="ECO:0000313" key="6">
    <source>
        <dbReference type="EMBL" id="MBG6089557.1"/>
    </source>
</evidence>
<evidence type="ECO:0000256" key="2">
    <source>
        <dbReference type="ARBA" id="ARBA00022737"/>
    </source>
</evidence>
<dbReference type="SMART" id="SM00382">
    <property type="entry name" value="AAA"/>
    <property type="match status" value="2"/>
</dbReference>
<reference evidence="6" key="1">
    <citation type="submission" date="2020-11" db="EMBL/GenBank/DDBJ databases">
        <title>Sequencing the genomes of 1000 actinobacteria strains.</title>
        <authorList>
            <person name="Klenk H.-P."/>
        </authorList>
    </citation>
    <scope>NUCLEOTIDE SEQUENCE</scope>
    <source>
        <strain evidence="6">DSM 43175</strain>
    </source>
</reference>
<dbReference type="PROSITE" id="PS50893">
    <property type="entry name" value="ABC_TRANSPORTER_2"/>
    <property type="match status" value="2"/>
</dbReference>
<evidence type="ECO:0000259" key="5">
    <source>
        <dbReference type="PROSITE" id="PS50893"/>
    </source>
</evidence>
<dbReference type="Gene3D" id="3.40.50.300">
    <property type="entry name" value="P-loop containing nucleotide triphosphate hydrolases"/>
    <property type="match status" value="2"/>
</dbReference>
<organism evidence="6 7">
    <name type="scientific">Actinomadura viridis</name>
    <dbReference type="NCBI Taxonomy" id="58110"/>
    <lineage>
        <taxon>Bacteria</taxon>
        <taxon>Bacillati</taxon>
        <taxon>Actinomycetota</taxon>
        <taxon>Actinomycetes</taxon>
        <taxon>Streptosporangiales</taxon>
        <taxon>Thermomonosporaceae</taxon>
        <taxon>Actinomadura</taxon>
    </lineage>
</organism>
<keyword evidence="7" id="KW-1185">Reference proteome</keyword>
<keyword evidence="2" id="KW-0677">Repeat</keyword>
<evidence type="ECO:0000256" key="1">
    <source>
        <dbReference type="ARBA" id="ARBA00022448"/>
    </source>
</evidence>
<dbReference type="Pfam" id="PF00005">
    <property type="entry name" value="ABC_tran"/>
    <property type="match status" value="2"/>
</dbReference>
<dbReference type="InterPro" id="IPR017871">
    <property type="entry name" value="ABC_transporter-like_CS"/>
</dbReference>
<dbReference type="InterPro" id="IPR050107">
    <property type="entry name" value="ABC_carbohydrate_import_ATPase"/>
</dbReference>
<dbReference type="GO" id="GO:0016887">
    <property type="term" value="F:ATP hydrolysis activity"/>
    <property type="evidence" value="ECO:0007669"/>
    <property type="project" value="InterPro"/>
</dbReference>
<sequence>MTVPGGTRHAAGELVKPALELRGVRKAFGGAQALIDVDFTLRPGEVHAVVGMNGAGKSTLVEMVCGAVVPDGGDIVIAGRRHGALTPRKAHAAGVSIVHQRRSLVLGLSVTENLLLGRLPTRGGRVDWRRAREEAVRALADLGIDVAPGTAAARLGPGERTLVEIAREVHAGGRVLILDEPTASLGGADALRIHRLVRTLRERGTAIIYISHHLDEVLDLADRVTVMRDGRRVVTVPAGEVDLPALVRAMAGERLVQDRPDRARTFGEPVLELDGLDAGRLRGFGVTVRAGEIVAVLGPAGDGQSELFGVLSGLRRPRAGRVRVNGRRLRPGSVRSALSAGLRCVTGDRLALGLVPGLSVDENLDLVRRGLARPWLVRWGRLHREGRRARDRYGVVTLHSDPAVTTLSGGNQQKVLLAAWLDTGVTACLLEEPTNGVDVAAKADIHRLVDGLADGGAAVLLASSDVDEAVRLADRVLVVRAGRVVADRPMDQVTRDDLVSLTAGGTTP</sequence>
<feature type="domain" description="ABC transporter" evidence="5">
    <location>
        <begin position="19"/>
        <end position="254"/>
    </location>
</feature>
<dbReference type="PANTHER" id="PTHR43790:SF9">
    <property type="entry name" value="GALACTOFURANOSE TRANSPORTER ATP-BINDING PROTEIN YTFR"/>
    <property type="match status" value="1"/>
</dbReference>
<dbReference type="GO" id="GO:0005524">
    <property type="term" value="F:ATP binding"/>
    <property type="evidence" value="ECO:0007669"/>
    <property type="project" value="UniProtKB-KW"/>
</dbReference>
<dbReference type="RefSeq" id="WP_197012152.1">
    <property type="nucleotide sequence ID" value="NZ_BAABES010000004.1"/>
</dbReference>
<keyword evidence="6" id="KW-0762">Sugar transport</keyword>
<name>A0A931DHS6_9ACTN</name>
<evidence type="ECO:0000256" key="3">
    <source>
        <dbReference type="ARBA" id="ARBA00022741"/>
    </source>
</evidence>
<keyword evidence="1" id="KW-0813">Transport</keyword>
<evidence type="ECO:0000313" key="7">
    <source>
        <dbReference type="Proteomes" id="UP000614047"/>
    </source>
</evidence>
<dbReference type="PANTHER" id="PTHR43790">
    <property type="entry name" value="CARBOHYDRATE TRANSPORT ATP-BINDING PROTEIN MG119-RELATED"/>
    <property type="match status" value="1"/>
</dbReference>
<gene>
    <name evidence="6" type="ORF">IW256_003670</name>
</gene>
<dbReference type="CDD" id="cd03216">
    <property type="entry name" value="ABC_Carb_Monos_I"/>
    <property type="match status" value="1"/>
</dbReference>
<accession>A0A931DHS6</accession>